<feature type="compositionally biased region" description="Polar residues" evidence="1">
    <location>
        <begin position="45"/>
        <end position="59"/>
    </location>
</feature>
<evidence type="ECO:0000313" key="3">
    <source>
        <dbReference type="Proteomes" id="UP000249789"/>
    </source>
</evidence>
<organism evidence="2 3">
    <name type="scientific">Aspergillus fijiensis CBS 313.89</name>
    <dbReference type="NCBI Taxonomy" id="1448319"/>
    <lineage>
        <taxon>Eukaryota</taxon>
        <taxon>Fungi</taxon>
        <taxon>Dikarya</taxon>
        <taxon>Ascomycota</taxon>
        <taxon>Pezizomycotina</taxon>
        <taxon>Eurotiomycetes</taxon>
        <taxon>Eurotiomycetidae</taxon>
        <taxon>Eurotiales</taxon>
        <taxon>Aspergillaceae</taxon>
        <taxon>Aspergillus</taxon>
    </lineage>
</organism>
<sequence length="75" mass="8167">MRLHTLAAVMASPIFPSESTDLQFTVLITPRLLTSSTLLPILGNPQVNSPHTSNGQSPIVRSARHSPDGFSRYTH</sequence>
<proteinExistence type="predicted"/>
<dbReference type="EMBL" id="KZ824629">
    <property type="protein sequence ID" value="RAK80382.1"/>
    <property type="molecule type" value="Genomic_DNA"/>
</dbReference>
<dbReference type="GeneID" id="63857788"/>
<accession>A0A8G1RX64</accession>
<dbReference type="Proteomes" id="UP000249789">
    <property type="component" value="Unassembled WGS sequence"/>
</dbReference>
<feature type="region of interest" description="Disordered" evidence="1">
    <location>
        <begin position="43"/>
        <end position="75"/>
    </location>
</feature>
<name>A0A8G1RX64_9EURO</name>
<dbReference type="AlphaFoldDB" id="A0A8G1RX64"/>
<dbReference type="RefSeq" id="XP_040804392.1">
    <property type="nucleotide sequence ID" value="XM_040940455.1"/>
</dbReference>
<keyword evidence="3" id="KW-1185">Reference proteome</keyword>
<reference evidence="2 3" key="1">
    <citation type="submission" date="2018-02" db="EMBL/GenBank/DDBJ databases">
        <title>The genomes of Aspergillus section Nigri reveals drivers in fungal speciation.</title>
        <authorList>
            <consortium name="DOE Joint Genome Institute"/>
            <person name="Vesth T.C."/>
            <person name="Nybo J."/>
            <person name="Theobald S."/>
            <person name="Brandl J."/>
            <person name="Frisvad J.C."/>
            <person name="Nielsen K.F."/>
            <person name="Lyhne E.K."/>
            <person name="Kogle M.E."/>
            <person name="Kuo A."/>
            <person name="Riley R."/>
            <person name="Clum A."/>
            <person name="Nolan M."/>
            <person name="Lipzen A."/>
            <person name="Salamov A."/>
            <person name="Henrissat B."/>
            <person name="Wiebenga A."/>
            <person name="De vries R.P."/>
            <person name="Grigoriev I.V."/>
            <person name="Mortensen U.H."/>
            <person name="Andersen M.R."/>
            <person name="Baker S.E."/>
        </authorList>
    </citation>
    <scope>NUCLEOTIDE SEQUENCE [LARGE SCALE GENOMIC DNA]</scope>
    <source>
        <strain evidence="2 3">CBS 313.89</strain>
    </source>
</reference>
<gene>
    <name evidence="2" type="ORF">BO72DRAFT_303439</name>
</gene>
<evidence type="ECO:0000313" key="2">
    <source>
        <dbReference type="EMBL" id="RAK80382.1"/>
    </source>
</evidence>
<dbReference type="VEuPathDB" id="FungiDB:BO72DRAFT_303439"/>
<protein>
    <submittedName>
        <fullName evidence="2">Uncharacterized protein</fullName>
    </submittedName>
</protein>
<evidence type="ECO:0000256" key="1">
    <source>
        <dbReference type="SAM" id="MobiDB-lite"/>
    </source>
</evidence>